<evidence type="ECO:0000313" key="4">
    <source>
        <dbReference type="Proteomes" id="UP001305779"/>
    </source>
</evidence>
<feature type="compositionally biased region" description="Polar residues" evidence="1">
    <location>
        <begin position="163"/>
        <end position="188"/>
    </location>
</feature>
<proteinExistence type="predicted"/>
<feature type="region of interest" description="Disordered" evidence="1">
    <location>
        <begin position="1106"/>
        <end position="1126"/>
    </location>
</feature>
<evidence type="ECO:0000256" key="1">
    <source>
        <dbReference type="SAM" id="MobiDB-lite"/>
    </source>
</evidence>
<feature type="compositionally biased region" description="Polar residues" evidence="1">
    <location>
        <begin position="286"/>
        <end position="313"/>
    </location>
</feature>
<dbReference type="InterPro" id="IPR042403">
    <property type="entry name" value="Spt21/Ams2"/>
</dbReference>
<feature type="compositionally biased region" description="Polar residues" evidence="1">
    <location>
        <begin position="443"/>
        <end position="458"/>
    </location>
</feature>
<feature type="compositionally biased region" description="Acidic residues" evidence="1">
    <location>
        <begin position="512"/>
        <end position="527"/>
    </location>
</feature>
<feature type="compositionally biased region" description="Polar residues" evidence="1">
    <location>
        <begin position="1106"/>
        <end position="1124"/>
    </location>
</feature>
<feature type="region of interest" description="Disordered" evidence="1">
    <location>
        <begin position="784"/>
        <end position="949"/>
    </location>
</feature>
<dbReference type="PANTHER" id="PTHR39147:SF1">
    <property type="entry name" value="PROTEIN SPT21"/>
    <property type="match status" value="1"/>
</dbReference>
<feature type="compositionally biased region" description="Pro residues" evidence="1">
    <location>
        <begin position="393"/>
        <end position="402"/>
    </location>
</feature>
<feature type="compositionally biased region" description="Polar residues" evidence="1">
    <location>
        <begin position="1005"/>
        <end position="1022"/>
    </location>
</feature>
<sequence length="1162" mass="125960">MDFGESGDGGSMEGIPTRPMRVKVLYTFDAENKTQCLARLQDTLNIPVVAVDEQSQVGVIDLQQCIQAMLSASPEILSKLETGDFTVYNFDFTEHDAPLVGQGRLSSLLDGSSGQGKANIIGRVCKNIQALFSGGVKEILEVKFRLTPLSRPTPAEYGRNTEAMRSSSPATSSGFDPNAWNGSAQQNRVTQQSNDYFNFDAMTTGGDNGAALLEDMFGMASGATGDVSGLQQPGGVGIPETPTDSVFPYNPAFSAQSHSAPGSRAGSPIIRPGSSTHNEQIRHHSFSTQPPNFAEQNRPGSRASVRSETNTSRQPYPIPQQPQQQHIQPQTEVHYNEDGQPRKRAKVTQTDWRGKSSFGGRSADLRVTAATASSMHMHRPIARRSTGPGADLEPPPRVPTPVPQRTLLPGQRTLQPIPARSALRQASMADSDFGSDIEPLSDAMTSPEGSSPANSMTADGTPMDIPSSPPLVPGFNQPTPSSPGLPTLPPARLADSGYMSERGFNSGNVMESMEDDENRSPDAEDMEMAAHYRSRHHREESFFKTEGSVASDMPYAMDGPPPSDIDAKSHGYTANTFSGAQRAGASQAPSATPPWDGQTPQPEVNVFRRGSLALPPKPPPRASSQAQVSQPPSKQSRQPLHRSHTTSNASDAGSPAPSDTEGKPRGSYRQGPRRKIIEQRLQESIARGESPIFCVHCGAIETPTWRKMYVKDVDGKPGPLDEVEGEGETIGIETMEKDDEGEVIKFRIRKSVKAKQDSQFITGFDQVNVCNPCGLWFKKFRSMRPSDRWHRKPSARKSRKPKGDDNLATDGAEPQSEAFYTDQVAPEDAVEDSNSADDTRKGTNTSQRQLAPLRPRASSVQPQPARQTNDDAGQARRNAAMRRDIQSSPVRTQGSQDSPIELDLTPQPTRRLLFPSPRQEGQVKSLQDGADRGSASPKANASGENPSLKVVGVVEETTVNVNVFEAFTSDKENMAPPLDDTDDLSHLFEGSPSALFKTPLRKTPSKNTPNYNNDLLKTPTQSSRKRKPLTPSQNAANNADMNAENLLTSPSQSRYFLRSTPSRLERTPGSRSVSGGNQLPGDGISPFSRHIAQMLSDSNGMGDAFTSPSRQYDFSDMPTFTTPGRDQVDWKGLDEILNSDFANYDENAGMNVDSGQADGQQS</sequence>
<dbReference type="SUPFAM" id="SSF57716">
    <property type="entry name" value="Glucocorticoid receptor-like (DNA-binding domain)"/>
    <property type="match status" value="1"/>
</dbReference>
<dbReference type="InterPro" id="IPR013088">
    <property type="entry name" value="Znf_NHR/GATA"/>
</dbReference>
<accession>A0ABR0EVX7</accession>
<feature type="compositionally biased region" description="Pro residues" evidence="1">
    <location>
        <begin position="480"/>
        <end position="489"/>
    </location>
</feature>
<dbReference type="PANTHER" id="PTHR39147">
    <property type="entry name" value="PROTEIN SPT21"/>
    <property type="match status" value="1"/>
</dbReference>
<feature type="compositionally biased region" description="Polar residues" evidence="1">
    <location>
        <begin position="1046"/>
        <end position="1062"/>
    </location>
</feature>
<protein>
    <recommendedName>
        <fullName evidence="2">Ams2/SPT21 N-terminal domain-containing protein</fullName>
    </recommendedName>
</protein>
<feature type="compositionally biased region" description="Polar residues" evidence="1">
    <location>
        <begin position="886"/>
        <end position="898"/>
    </location>
</feature>
<dbReference type="CDD" id="cd00202">
    <property type="entry name" value="ZnF_GATA"/>
    <property type="match status" value="1"/>
</dbReference>
<feature type="region of interest" description="Disordered" evidence="1">
    <location>
        <begin position="971"/>
        <end position="1081"/>
    </location>
</feature>
<feature type="compositionally biased region" description="Low complexity" evidence="1">
    <location>
        <begin position="321"/>
        <end position="330"/>
    </location>
</feature>
<name>A0ABR0EVX7_ZASCE</name>
<keyword evidence="4" id="KW-1185">Reference proteome</keyword>
<feature type="domain" description="Ams2/SPT21 N-terminal" evidence="2">
    <location>
        <begin position="15"/>
        <end position="148"/>
    </location>
</feature>
<feature type="compositionally biased region" description="Low complexity" evidence="1">
    <location>
        <begin position="622"/>
        <end position="636"/>
    </location>
</feature>
<organism evidence="3 4">
    <name type="scientific">Zasmidium cellare</name>
    <name type="common">Wine cellar mold</name>
    <name type="synonym">Racodium cellare</name>
    <dbReference type="NCBI Taxonomy" id="395010"/>
    <lineage>
        <taxon>Eukaryota</taxon>
        <taxon>Fungi</taxon>
        <taxon>Dikarya</taxon>
        <taxon>Ascomycota</taxon>
        <taxon>Pezizomycotina</taxon>
        <taxon>Dothideomycetes</taxon>
        <taxon>Dothideomycetidae</taxon>
        <taxon>Mycosphaerellales</taxon>
        <taxon>Mycosphaerellaceae</taxon>
        <taxon>Zasmidium</taxon>
    </lineage>
</organism>
<dbReference type="Proteomes" id="UP001305779">
    <property type="component" value="Unassembled WGS sequence"/>
</dbReference>
<feature type="region of interest" description="Disordered" evidence="1">
    <location>
        <begin position="224"/>
        <end position="415"/>
    </location>
</feature>
<dbReference type="InterPro" id="IPR000679">
    <property type="entry name" value="Znf_GATA"/>
</dbReference>
<feature type="compositionally biased region" description="Low complexity" evidence="1">
    <location>
        <begin position="1034"/>
        <end position="1045"/>
    </location>
</feature>
<feature type="region of interest" description="Disordered" evidence="1">
    <location>
        <begin position="153"/>
        <end position="188"/>
    </location>
</feature>
<dbReference type="InterPro" id="IPR057725">
    <property type="entry name" value="Ams2-SPT21_N"/>
</dbReference>
<gene>
    <name evidence="3" type="ORF">PRZ48_003622</name>
</gene>
<evidence type="ECO:0000313" key="3">
    <source>
        <dbReference type="EMBL" id="KAK4505657.1"/>
    </source>
</evidence>
<comment type="caution">
    <text evidence="3">The sequence shown here is derived from an EMBL/GenBank/DDBJ whole genome shotgun (WGS) entry which is preliminary data.</text>
</comment>
<dbReference type="Pfam" id="PF25823">
    <property type="entry name" value="Ams2-SPT21_N"/>
    <property type="match status" value="1"/>
</dbReference>
<dbReference type="Gene3D" id="3.30.50.10">
    <property type="entry name" value="Erythroid Transcription Factor GATA-1, subunit A"/>
    <property type="match status" value="1"/>
</dbReference>
<dbReference type="EMBL" id="JAXOVC010000002">
    <property type="protein sequence ID" value="KAK4505657.1"/>
    <property type="molecule type" value="Genomic_DNA"/>
</dbReference>
<reference evidence="3 4" key="1">
    <citation type="journal article" date="2023" name="G3 (Bethesda)">
        <title>A chromosome-level genome assembly of Zasmidium syzygii isolated from banana leaves.</title>
        <authorList>
            <person name="van Westerhoven A.C."/>
            <person name="Mehrabi R."/>
            <person name="Talebi R."/>
            <person name="Steentjes M.B.F."/>
            <person name="Corcolon B."/>
            <person name="Chong P.A."/>
            <person name="Kema G.H.J."/>
            <person name="Seidl M.F."/>
        </authorList>
    </citation>
    <scope>NUCLEOTIDE SEQUENCE [LARGE SCALE GENOMIC DNA]</scope>
    <source>
        <strain evidence="3 4">P124</strain>
    </source>
</reference>
<evidence type="ECO:0000259" key="2">
    <source>
        <dbReference type="Pfam" id="PF25823"/>
    </source>
</evidence>
<feature type="region of interest" description="Disordered" evidence="1">
    <location>
        <begin position="440"/>
        <end position="675"/>
    </location>
</feature>
<feature type="compositionally biased region" description="Polar residues" evidence="1">
    <location>
        <begin position="858"/>
        <end position="871"/>
    </location>
</feature>
<feature type="compositionally biased region" description="Basic residues" evidence="1">
    <location>
        <begin position="789"/>
        <end position="800"/>
    </location>
</feature>